<comment type="function">
    <text evidence="15">Catalyzes the dephosphorylation of undecaprenyl diphosphate (UPP). Confers resistance to bacitracin.</text>
</comment>
<keyword evidence="7 15" id="KW-0812">Transmembrane</keyword>
<dbReference type="InterPro" id="IPR003824">
    <property type="entry name" value="UppP"/>
</dbReference>
<accession>F7YV71</accession>
<feature type="transmembrane region" description="Helical" evidence="15">
    <location>
        <begin position="219"/>
        <end position="236"/>
    </location>
</feature>
<evidence type="ECO:0000256" key="3">
    <source>
        <dbReference type="ARBA" id="ARBA00012374"/>
    </source>
</evidence>
<evidence type="ECO:0000256" key="9">
    <source>
        <dbReference type="ARBA" id="ARBA00022989"/>
    </source>
</evidence>
<evidence type="ECO:0000256" key="5">
    <source>
        <dbReference type="ARBA" id="ARBA00022475"/>
    </source>
</evidence>
<keyword evidence="5 15" id="KW-1003">Cell membrane</keyword>
<evidence type="ECO:0000256" key="8">
    <source>
        <dbReference type="ARBA" id="ARBA00022801"/>
    </source>
</evidence>
<keyword evidence="15" id="KW-0133">Cell shape</keyword>
<keyword evidence="17" id="KW-1185">Reference proteome</keyword>
<dbReference type="SMR" id="F7YV71"/>
<evidence type="ECO:0000256" key="6">
    <source>
        <dbReference type="ARBA" id="ARBA00022519"/>
    </source>
</evidence>
<dbReference type="PANTHER" id="PTHR30622">
    <property type="entry name" value="UNDECAPRENYL-DIPHOSPHATASE"/>
    <property type="match status" value="1"/>
</dbReference>
<evidence type="ECO:0000256" key="15">
    <source>
        <dbReference type="HAMAP-Rule" id="MF_01006"/>
    </source>
</evidence>
<keyword evidence="6" id="KW-0997">Cell inner membrane</keyword>
<evidence type="ECO:0000256" key="11">
    <source>
        <dbReference type="ARBA" id="ARBA00023251"/>
    </source>
</evidence>
<dbReference type="STRING" id="688269.Theth_0271"/>
<dbReference type="GO" id="GO:0046677">
    <property type="term" value="P:response to antibiotic"/>
    <property type="evidence" value="ECO:0007669"/>
    <property type="project" value="UniProtKB-UniRule"/>
</dbReference>
<comment type="similarity">
    <text evidence="2 15">Belongs to the UppP family.</text>
</comment>
<keyword evidence="11 15" id="KW-0046">Antibiotic resistance</keyword>
<feature type="transmembrane region" description="Helical" evidence="15">
    <location>
        <begin position="36"/>
        <end position="55"/>
    </location>
</feature>
<dbReference type="eggNOG" id="COG1968">
    <property type="taxonomic scope" value="Bacteria"/>
</dbReference>
<evidence type="ECO:0000256" key="14">
    <source>
        <dbReference type="ARBA" id="ARBA00047594"/>
    </source>
</evidence>
<name>F7YV71_9THEM</name>
<comment type="miscellaneous">
    <text evidence="15">Bacitracin is thought to be involved in the inhibition of peptidoglycan synthesis by sequestering undecaprenyl diphosphate, thereby reducing the pool of lipid carrier available.</text>
</comment>
<evidence type="ECO:0000256" key="13">
    <source>
        <dbReference type="ARBA" id="ARBA00032932"/>
    </source>
</evidence>
<feature type="transmembrane region" description="Helical" evidence="15">
    <location>
        <begin position="97"/>
        <end position="115"/>
    </location>
</feature>
<dbReference type="GO" id="GO:0005886">
    <property type="term" value="C:plasma membrane"/>
    <property type="evidence" value="ECO:0007669"/>
    <property type="project" value="UniProtKB-SubCell"/>
</dbReference>
<protein>
    <recommendedName>
        <fullName evidence="4 15">Undecaprenyl-diphosphatase</fullName>
        <ecNumber evidence="3 15">3.6.1.27</ecNumber>
    </recommendedName>
    <alternativeName>
        <fullName evidence="13 15">Bacitracin resistance protein</fullName>
    </alternativeName>
    <alternativeName>
        <fullName evidence="12 15">Undecaprenyl pyrophosphate phosphatase</fullName>
    </alternativeName>
</protein>
<evidence type="ECO:0000256" key="2">
    <source>
        <dbReference type="ARBA" id="ARBA00010621"/>
    </source>
</evidence>
<evidence type="ECO:0000256" key="7">
    <source>
        <dbReference type="ARBA" id="ARBA00022692"/>
    </source>
</evidence>
<evidence type="ECO:0000313" key="17">
    <source>
        <dbReference type="Proteomes" id="UP000006804"/>
    </source>
</evidence>
<keyword evidence="10 15" id="KW-0472">Membrane</keyword>
<dbReference type="EMBL" id="CP002351">
    <property type="protein sequence ID" value="AEH50370.1"/>
    <property type="molecule type" value="Genomic_DNA"/>
</dbReference>
<dbReference type="KEGG" id="tta:Theth_0271"/>
<reference evidence="16 17" key="1">
    <citation type="submission" date="2010-11" db="EMBL/GenBank/DDBJ databases">
        <title>The complete genome of Thermotoga thermarum DSM 5069.</title>
        <authorList>
            <consortium name="US DOE Joint Genome Institute (JGI-PGF)"/>
            <person name="Lucas S."/>
            <person name="Copeland A."/>
            <person name="Lapidus A."/>
            <person name="Bruce D."/>
            <person name="Goodwin L."/>
            <person name="Pitluck S."/>
            <person name="Kyrpides N."/>
            <person name="Mavromatis K."/>
            <person name="Ivanova N."/>
            <person name="Zeytun A."/>
            <person name="Brettin T."/>
            <person name="Detter J.C."/>
            <person name="Tapia R."/>
            <person name="Han C."/>
            <person name="Land M."/>
            <person name="Hauser L."/>
            <person name="Markowitz V."/>
            <person name="Cheng J.-F."/>
            <person name="Hugenholtz P."/>
            <person name="Woyke T."/>
            <person name="Wu D."/>
            <person name="Spring S."/>
            <person name="Schroeder M."/>
            <person name="Brambilla E."/>
            <person name="Klenk H.-P."/>
            <person name="Eisen J.A."/>
        </authorList>
    </citation>
    <scope>NUCLEOTIDE SEQUENCE [LARGE SCALE GENOMIC DNA]</scope>
    <source>
        <strain evidence="16 17">DSM 5069</strain>
    </source>
</reference>
<dbReference type="AlphaFoldDB" id="F7YV71"/>
<dbReference type="GO" id="GO:0009252">
    <property type="term" value="P:peptidoglycan biosynthetic process"/>
    <property type="evidence" value="ECO:0007669"/>
    <property type="project" value="UniProtKB-KW"/>
</dbReference>
<dbReference type="HAMAP" id="MF_01006">
    <property type="entry name" value="Undec_diphosphatase"/>
    <property type="match status" value="1"/>
</dbReference>
<evidence type="ECO:0000256" key="10">
    <source>
        <dbReference type="ARBA" id="ARBA00023136"/>
    </source>
</evidence>
<dbReference type="Pfam" id="PF02673">
    <property type="entry name" value="BacA"/>
    <property type="match status" value="1"/>
</dbReference>
<proteinExistence type="inferred from homology"/>
<gene>
    <name evidence="15" type="primary">uppP</name>
    <name evidence="16" type="ORF">Theth_0271</name>
</gene>
<evidence type="ECO:0000313" key="16">
    <source>
        <dbReference type="EMBL" id="AEH50370.1"/>
    </source>
</evidence>
<feature type="transmembrane region" description="Helical" evidence="15">
    <location>
        <begin position="165"/>
        <end position="183"/>
    </location>
</feature>
<feature type="transmembrane region" description="Helical" evidence="15">
    <location>
        <begin position="195"/>
        <end position="213"/>
    </location>
</feature>
<feature type="transmembrane region" description="Helical" evidence="15">
    <location>
        <begin position="67"/>
        <end position="85"/>
    </location>
</feature>
<sequence>MKAIIALVQGATEFLPVSSSGHIVLLGNLFKVETDVSLTVLLHLGTLLAILIFAAKHILRVLKKPRLIFLVILSTLPAALIGIAFDEIIEKTFQKLEYLPVFFCITALLLALASAKNGSKTMEEMKALDSLIIGIFQAAAIFPGVSRSGATIAAAILLGFDKKDSLGYSFLLAIPAITGAGLLKAETFKIADLYLLLLSFVSGLVALFVLRKIVLANKLKVFSVYCLVVALMSYLLR</sequence>
<dbReference type="GO" id="GO:0050380">
    <property type="term" value="F:undecaprenyl-diphosphatase activity"/>
    <property type="evidence" value="ECO:0007669"/>
    <property type="project" value="UniProtKB-UniRule"/>
</dbReference>
<dbReference type="GO" id="GO:0008360">
    <property type="term" value="P:regulation of cell shape"/>
    <property type="evidence" value="ECO:0007669"/>
    <property type="project" value="UniProtKB-KW"/>
</dbReference>
<dbReference type="PATRIC" id="fig|688269.3.peg.280"/>
<keyword evidence="9 15" id="KW-1133">Transmembrane helix</keyword>
<comment type="catalytic activity">
    <reaction evidence="14 15">
        <text>di-trans,octa-cis-undecaprenyl diphosphate + H2O = di-trans,octa-cis-undecaprenyl phosphate + phosphate + H(+)</text>
        <dbReference type="Rhea" id="RHEA:28094"/>
        <dbReference type="ChEBI" id="CHEBI:15377"/>
        <dbReference type="ChEBI" id="CHEBI:15378"/>
        <dbReference type="ChEBI" id="CHEBI:43474"/>
        <dbReference type="ChEBI" id="CHEBI:58405"/>
        <dbReference type="ChEBI" id="CHEBI:60392"/>
        <dbReference type="EC" id="3.6.1.27"/>
    </reaction>
</comment>
<dbReference type="Proteomes" id="UP000006804">
    <property type="component" value="Chromosome"/>
</dbReference>
<dbReference type="EC" id="3.6.1.27" evidence="3 15"/>
<dbReference type="HOGENOM" id="CLU_060296_1_2_0"/>
<evidence type="ECO:0000256" key="1">
    <source>
        <dbReference type="ARBA" id="ARBA00004651"/>
    </source>
</evidence>
<evidence type="ECO:0000256" key="4">
    <source>
        <dbReference type="ARBA" id="ARBA00021581"/>
    </source>
</evidence>
<organism evidence="16 17">
    <name type="scientific">Pseudothermotoga thermarum DSM 5069</name>
    <dbReference type="NCBI Taxonomy" id="688269"/>
    <lineage>
        <taxon>Bacteria</taxon>
        <taxon>Thermotogati</taxon>
        <taxon>Thermotogota</taxon>
        <taxon>Thermotogae</taxon>
        <taxon>Thermotogales</taxon>
        <taxon>Thermotogaceae</taxon>
        <taxon>Pseudothermotoga</taxon>
    </lineage>
</organism>
<keyword evidence="15" id="KW-0961">Cell wall biogenesis/degradation</keyword>
<dbReference type="GO" id="GO:0071555">
    <property type="term" value="P:cell wall organization"/>
    <property type="evidence" value="ECO:0007669"/>
    <property type="project" value="UniProtKB-KW"/>
</dbReference>
<dbReference type="PANTHER" id="PTHR30622:SF4">
    <property type="entry name" value="UNDECAPRENYL-DIPHOSPHATASE"/>
    <property type="match status" value="1"/>
</dbReference>
<feature type="transmembrane region" description="Helical" evidence="15">
    <location>
        <begin position="127"/>
        <end position="145"/>
    </location>
</feature>
<keyword evidence="15" id="KW-0573">Peptidoglycan synthesis</keyword>
<keyword evidence="8 15" id="KW-0378">Hydrolase</keyword>
<evidence type="ECO:0000256" key="12">
    <source>
        <dbReference type="ARBA" id="ARBA00032707"/>
    </source>
</evidence>
<comment type="subcellular location">
    <subcellularLocation>
        <location evidence="1 15">Cell membrane</location>
        <topology evidence="1 15">Multi-pass membrane protein</topology>
    </subcellularLocation>
</comment>